<evidence type="ECO:0000313" key="3">
    <source>
        <dbReference type="Proteomes" id="UP000054771"/>
    </source>
</evidence>
<evidence type="ECO:0000313" key="2">
    <source>
        <dbReference type="EMBL" id="CEN61243.1"/>
    </source>
</evidence>
<dbReference type="OrthoDB" id="4502630at2759"/>
<accession>A0A0U5GRY2</accession>
<dbReference type="AlphaFoldDB" id="A0A0U5GRY2"/>
<reference evidence="3" key="1">
    <citation type="journal article" date="2016" name="Genome Announc.">
        <title>Draft genome sequences of fungus Aspergillus calidoustus.</title>
        <authorList>
            <person name="Horn F."/>
            <person name="Linde J."/>
            <person name="Mattern D.J."/>
            <person name="Walther G."/>
            <person name="Guthke R."/>
            <person name="Scherlach K."/>
            <person name="Martin K."/>
            <person name="Brakhage A.A."/>
            <person name="Petzke L."/>
            <person name="Valiante V."/>
        </authorList>
    </citation>
    <scope>NUCLEOTIDE SEQUENCE [LARGE SCALE GENOMIC DNA]</scope>
    <source>
        <strain evidence="3">SF006504</strain>
    </source>
</reference>
<organism evidence="2 3">
    <name type="scientific">Aspergillus calidoustus</name>
    <dbReference type="NCBI Taxonomy" id="454130"/>
    <lineage>
        <taxon>Eukaryota</taxon>
        <taxon>Fungi</taxon>
        <taxon>Dikarya</taxon>
        <taxon>Ascomycota</taxon>
        <taxon>Pezizomycotina</taxon>
        <taxon>Eurotiomycetes</taxon>
        <taxon>Eurotiomycetidae</taxon>
        <taxon>Eurotiales</taxon>
        <taxon>Aspergillaceae</taxon>
        <taxon>Aspergillus</taxon>
        <taxon>Aspergillus subgen. Nidulantes</taxon>
    </lineage>
</organism>
<dbReference type="Proteomes" id="UP000054771">
    <property type="component" value="Unassembled WGS sequence"/>
</dbReference>
<keyword evidence="3" id="KW-1185">Reference proteome</keyword>
<sequence>MFSGPALLFWDDETGSGKVKKAKKSPRPASQRQKALEKSWKQMAAVRKPELEYIPYGPYGILNWKCNENEPLENQVKSLKERVRSLEIYVRNFIRDQDFLEGDFFLRGILSTQRIFRGNLTHSSISYGTSLRAGGRRHHLSD</sequence>
<name>A0A0U5GRY2_ASPCI</name>
<gene>
    <name evidence="2" type="ORF">ASPCAL07905</name>
</gene>
<proteinExistence type="predicted"/>
<evidence type="ECO:0000256" key="1">
    <source>
        <dbReference type="SAM" id="MobiDB-lite"/>
    </source>
</evidence>
<feature type="region of interest" description="Disordered" evidence="1">
    <location>
        <begin position="1"/>
        <end position="35"/>
    </location>
</feature>
<dbReference type="EMBL" id="CDMC01000006">
    <property type="protein sequence ID" value="CEN61243.1"/>
    <property type="molecule type" value="Genomic_DNA"/>
</dbReference>
<protein>
    <submittedName>
        <fullName evidence="2">Uncharacterized protein</fullName>
    </submittedName>
</protein>